<accession>A0A7J6NCZ8</accession>
<protein>
    <submittedName>
        <fullName evidence="1">Uncharacterized protein</fullName>
    </submittedName>
</protein>
<dbReference type="AlphaFoldDB" id="A0A7J6NCZ8"/>
<reference evidence="1 2" key="1">
    <citation type="submission" date="2020-04" db="EMBL/GenBank/DDBJ databases">
        <title>Perkinsus olseni comparative genomics.</title>
        <authorList>
            <person name="Bogema D.R."/>
        </authorList>
    </citation>
    <scope>NUCLEOTIDE SEQUENCE [LARGE SCALE GENOMIC DNA]</scope>
    <source>
        <strain evidence="1">00978-12</strain>
    </source>
</reference>
<organism evidence="1 2">
    <name type="scientific">Perkinsus olseni</name>
    <name type="common">Perkinsus atlanticus</name>
    <dbReference type="NCBI Taxonomy" id="32597"/>
    <lineage>
        <taxon>Eukaryota</taxon>
        <taxon>Sar</taxon>
        <taxon>Alveolata</taxon>
        <taxon>Perkinsozoa</taxon>
        <taxon>Perkinsea</taxon>
        <taxon>Perkinsida</taxon>
        <taxon>Perkinsidae</taxon>
        <taxon>Perkinsus</taxon>
    </lineage>
</organism>
<dbReference type="EMBL" id="JABANP010000488">
    <property type="protein sequence ID" value="KAF4681753.1"/>
    <property type="molecule type" value="Genomic_DNA"/>
</dbReference>
<evidence type="ECO:0000313" key="2">
    <source>
        <dbReference type="Proteomes" id="UP000541610"/>
    </source>
</evidence>
<proteinExistence type="predicted"/>
<dbReference type="Proteomes" id="UP000541610">
    <property type="component" value="Unassembled WGS sequence"/>
</dbReference>
<gene>
    <name evidence="1" type="ORF">FOZ60_011594</name>
</gene>
<evidence type="ECO:0000313" key="1">
    <source>
        <dbReference type="EMBL" id="KAF4681753.1"/>
    </source>
</evidence>
<comment type="caution">
    <text evidence="1">The sequence shown here is derived from an EMBL/GenBank/DDBJ whole genome shotgun (WGS) entry which is preliminary data.</text>
</comment>
<name>A0A7J6NCZ8_PEROL</name>
<sequence length="146" mass="16719">MCTTYYMNEYYMYEYHEYEDYVYESQVYEMTMYESDDVDSEGFRDGLFARFEYLRQSLHTASVLSALPQFVARQWFGSPEAIGPAMDDSLLCTMAPGWTAFILCMMASCSMEASTDSVLLLQTRGTDYSFALSLRARGGRGGELLE</sequence>